<evidence type="ECO:0000313" key="3">
    <source>
        <dbReference type="Proteomes" id="UP000078343"/>
    </source>
</evidence>
<accession>A0A178ZA65</accession>
<sequence length="78" mass="8782">MAQAEGTHRSGKIFNDRVIALIRFTLLGLCGTDPILLTHINFTQSYTLDKRRMLAEEAKAIDETNPNYTSTDDPNSRL</sequence>
<proteinExistence type="predicted"/>
<dbReference type="RefSeq" id="XP_018689728.1">
    <property type="nucleotide sequence ID" value="XM_018841047.1"/>
</dbReference>
<dbReference type="EMBL" id="LVYI01000009">
    <property type="protein sequence ID" value="OAP56361.1"/>
    <property type="molecule type" value="Genomic_DNA"/>
</dbReference>
<protein>
    <submittedName>
        <fullName evidence="2">Uncharacterized protein</fullName>
    </submittedName>
</protein>
<dbReference type="Proteomes" id="UP000078343">
    <property type="component" value="Unassembled WGS sequence"/>
</dbReference>
<organism evidence="2 3">
    <name type="scientific">Fonsecaea erecta</name>
    <dbReference type="NCBI Taxonomy" id="1367422"/>
    <lineage>
        <taxon>Eukaryota</taxon>
        <taxon>Fungi</taxon>
        <taxon>Dikarya</taxon>
        <taxon>Ascomycota</taxon>
        <taxon>Pezizomycotina</taxon>
        <taxon>Eurotiomycetes</taxon>
        <taxon>Chaetothyriomycetidae</taxon>
        <taxon>Chaetothyriales</taxon>
        <taxon>Herpotrichiellaceae</taxon>
        <taxon>Fonsecaea</taxon>
    </lineage>
</organism>
<dbReference type="AlphaFoldDB" id="A0A178ZA65"/>
<feature type="region of interest" description="Disordered" evidence="1">
    <location>
        <begin position="59"/>
        <end position="78"/>
    </location>
</feature>
<name>A0A178ZA65_9EURO</name>
<reference evidence="2 3" key="1">
    <citation type="submission" date="2016-04" db="EMBL/GenBank/DDBJ databases">
        <title>Draft genome of Fonsecaea erecta CBS 125763.</title>
        <authorList>
            <person name="Weiss V.A."/>
            <person name="Vicente V.A."/>
            <person name="Raittz R.T."/>
            <person name="Moreno L.F."/>
            <person name="De Souza E.M."/>
            <person name="Pedrosa F.O."/>
            <person name="Steffens M.B."/>
            <person name="Faoro H."/>
            <person name="Tadra-Sfeir M.Z."/>
            <person name="Najafzadeh M.J."/>
            <person name="Felipe M.S."/>
            <person name="Teixeira M."/>
            <person name="Sun J."/>
            <person name="Xi L."/>
            <person name="Gomes R."/>
            <person name="De Azevedo C.M."/>
            <person name="Salgado C.G."/>
            <person name="Da Silva M.B."/>
            <person name="Nascimento M.F."/>
            <person name="Queiroz-Telles F."/>
            <person name="Attili D.S."/>
            <person name="Gorbushina A."/>
        </authorList>
    </citation>
    <scope>NUCLEOTIDE SEQUENCE [LARGE SCALE GENOMIC DNA]</scope>
    <source>
        <strain evidence="2 3">CBS 125763</strain>
    </source>
</reference>
<feature type="compositionally biased region" description="Polar residues" evidence="1">
    <location>
        <begin position="64"/>
        <end position="78"/>
    </location>
</feature>
<comment type="caution">
    <text evidence="2">The sequence shown here is derived from an EMBL/GenBank/DDBJ whole genome shotgun (WGS) entry which is preliminary data.</text>
</comment>
<dbReference type="GeneID" id="30013708"/>
<evidence type="ECO:0000256" key="1">
    <source>
        <dbReference type="SAM" id="MobiDB-lite"/>
    </source>
</evidence>
<keyword evidence="3" id="KW-1185">Reference proteome</keyword>
<evidence type="ECO:0000313" key="2">
    <source>
        <dbReference type="EMBL" id="OAP56361.1"/>
    </source>
</evidence>
<gene>
    <name evidence="2" type="ORF">AYL99_09540</name>
</gene>